<dbReference type="VEuPathDB" id="VectorBase:ACHR004831"/>
<name>A0A182K247_9DIPT</name>
<keyword evidence="3" id="KW-1185">Reference proteome</keyword>
<dbReference type="AlphaFoldDB" id="A0A182K247"/>
<reference evidence="3" key="1">
    <citation type="submission" date="2013-03" db="EMBL/GenBank/DDBJ databases">
        <title>The Genome Sequence of Anopheles christyi ACHKN1017.</title>
        <authorList>
            <consortium name="The Broad Institute Genomics Platform"/>
            <person name="Neafsey D.E."/>
            <person name="Besansky N."/>
            <person name="Walker B."/>
            <person name="Young S.K."/>
            <person name="Zeng Q."/>
            <person name="Gargeya S."/>
            <person name="Fitzgerald M."/>
            <person name="Haas B."/>
            <person name="Abouelleil A."/>
            <person name="Allen A.W."/>
            <person name="Alvarado L."/>
            <person name="Arachchi H.M."/>
            <person name="Berlin A.M."/>
            <person name="Chapman S.B."/>
            <person name="Gainer-Dewar J."/>
            <person name="Goldberg J."/>
            <person name="Griggs A."/>
            <person name="Gujja S."/>
            <person name="Hansen M."/>
            <person name="Howarth C."/>
            <person name="Imamovic A."/>
            <person name="Ireland A."/>
            <person name="Larimer J."/>
            <person name="McCowan C."/>
            <person name="Murphy C."/>
            <person name="Pearson M."/>
            <person name="Poon T.W."/>
            <person name="Priest M."/>
            <person name="Roberts A."/>
            <person name="Saif S."/>
            <person name="Shea T."/>
            <person name="Sisk P."/>
            <person name="Sykes S."/>
            <person name="Wortman J."/>
            <person name="Nusbaum C."/>
            <person name="Birren B."/>
        </authorList>
    </citation>
    <scope>NUCLEOTIDE SEQUENCE [LARGE SCALE GENOMIC DNA]</scope>
    <source>
        <strain evidence="3">ACHKN1017</strain>
    </source>
</reference>
<evidence type="ECO:0000313" key="2">
    <source>
        <dbReference type="EnsemblMetazoa" id="ACHR004831-PA"/>
    </source>
</evidence>
<sequence>MWDKRFVAFKFLKERKRRLSSTASVEKISAKKVRMMMAPSSSSSSENGDAVGQQQLQKASASSAN</sequence>
<proteinExistence type="predicted"/>
<dbReference type="EnsemblMetazoa" id="ACHR004831-RA">
    <property type="protein sequence ID" value="ACHR004831-PA"/>
    <property type="gene ID" value="ACHR004831"/>
</dbReference>
<feature type="region of interest" description="Disordered" evidence="1">
    <location>
        <begin position="36"/>
        <end position="65"/>
    </location>
</feature>
<protein>
    <submittedName>
        <fullName evidence="2">Uncharacterized protein</fullName>
    </submittedName>
</protein>
<accession>A0A182K247</accession>
<dbReference type="Proteomes" id="UP000075881">
    <property type="component" value="Unassembled WGS sequence"/>
</dbReference>
<evidence type="ECO:0000256" key="1">
    <source>
        <dbReference type="SAM" id="MobiDB-lite"/>
    </source>
</evidence>
<evidence type="ECO:0000313" key="3">
    <source>
        <dbReference type="Proteomes" id="UP000075881"/>
    </source>
</evidence>
<organism evidence="2 3">
    <name type="scientific">Anopheles christyi</name>
    <dbReference type="NCBI Taxonomy" id="43041"/>
    <lineage>
        <taxon>Eukaryota</taxon>
        <taxon>Metazoa</taxon>
        <taxon>Ecdysozoa</taxon>
        <taxon>Arthropoda</taxon>
        <taxon>Hexapoda</taxon>
        <taxon>Insecta</taxon>
        <taxon>Pterygota</taxon>
        <taxon>Neoptera</taxon>
        <taxon>Endopterygota</taxon>
        <taxon>Diptera</taxon>
        <taxon>Nematocera</taxon>
        <taxon>Culicoidea</taxon>
        <taxon>Culicidae</taxon>
        <taxon>Anophelinae</taxon>
        <taxon>Anopheles</taxon>
    </lineage>
</organism>
<dbReference type="STRING" id="43041.A0A182K247"/>
<reference evidence="2" key="2">
    <citation type="submission" date="2020-05" db="UniProtKB">
        <authorList>
            <consortium name="EnsemblMetazoa"/>
        </authorList>
    </citation>
    <scope>IDENTIFICATION</scope>
    <source>
        <strain evidence="2">ACHKN1017</strain>
    </source>
</reference>